<dbReference type="Pfam" id="PF01261">
    <property type="entry name" value="AP_endonuc_2"/>
    <property type="match status" value="1"/>
</dbReference>
<dbReference type="SUPFAM" id="SSF51658">
    <property type="entry name" value="Xylose isomerase-like"/>
    <property type="match status" value="1"/>
</dbReference>
<organism evidence="3 4">
    <name type="scientific">Xylanimonas oleitrophica</name>
    <dbReference type="NCBI Taxonomy" id="2607479"/>
    <lineage>
        <taxon>Bacteria</taxon>
        <taxon>Bacillati</taxon>
        <taxon>Actinomycetota</taxon>
        <taxon>Actinomycetes</taxon>
        <taxon>Micrococcales</taxon>
        <taxon>Promicromonosporaceae</taxon>
        <taxon>Xylanimonas</taxon>
    </lineage>
</organism>
<evidence type="ECO:0000259" key="2">
    <source>
        <dbReference type="Pfam" id="PF01261"/>
    </source>
</evidence>
<dbReference type="PANTHER" id="PTHR12110">
    <property type="entry name" value="HYDROXYPYRUVATE ISOMERASE"/>
    <property type="match status" value="1"/>
</dbReference>
<gene>
    <name evidence="3" type="ORF">DNL40_14195</name>
</gene>
<dbReference type="EMBL" id="QKWH01000014">
    <property type="protein sequence ID" value="PZR51962.1"/>
    <property type="molecule type" value="Genomic_DNA"/>
</dbReference>
<reference evidence="3 4" key="1">
    <citation type="submission" date="2018-06" db="EMBL/GenBank/DDBJ databases">
        <title>Whole genome sequencing of a novel hydrocarbon degrading bacterial strain, PW21 isolated from oil contaminated produced water sample.</title>
        <authorList>
            <person name="Nagkirti P."/>
            <person name="Shaikh A."/>
            <person name="Gowdaman V."/>
            <person name="Engineer A.E."/>
            <person name="Dagar S."/>
            <person name="Dhakephalkar P.K."/>
        </authorList>
    </citation>
    <scope>NUCLEOTIDE SEQUENCE [LARGE SCALE GENOMIC DNA]</scope>
    <source>
        <strain evidence="3 4">PW21</strain>
    </source>
</reference>
<evidence type="ECO:0000313" key="4">
    <source>
        <dbReference type="Proteomes" id="UP000248783"/>
    </source>
</evidence>
<evidence type="ECO:0000256" key="1">
    <source>
        <dbReference type="ARBA" id="ARBA00023277"/>
    </source>
</evidence>
<feature type="domain" description="Xylose isomerase-like TIM barrel" evidence="2">
    <location>
        <begin position="48"/>
        <end position="212"/>
    </location>
</feature>
<dbReference type="PANTHER" id="PTHR12110:SF41">
    <property type="entry name" value="INOSOSE DEHYDRATASE"/>
    <property type="match status" value="1"/>
</dbReference>
<dbReference type="InterPro" id="IPR036237">
    <property type="entry name" value="Xyl_isomerase-like_sf"/>
</dbReference>
<keyword evidence="4" id="KW-1185">Reference proteome</keyword>
<name>A0A2W5WLT5_9MICO</name>
<sequence>MSTSPLSVQLYTVRDHVAADLPGTLARLAEIGFRQVEPYAFVQRADEYAEHLPAHGLTAPSAHVRLVGQDLGPVFRAARRLGVGTVIDPHVPRERWTTRADVEAVAADLAHVAEQAADHGLLVGYHNHAFELENRVDGVSALEVLAGALPDEVVLEVDTYWAEVGGEPAPDLLHRLGERVQLLHVKDGPRSTVDTEQVAVGAGSLPVPEILAAAPQALPVVELDDFAGDVWEAVRDSFAYLAGARA</sequence>
<protein>
    <submittedName>
        <fullName evidence="3">Sugar phosphate isomerase/epimerase</fullName>
    </submittedName>
</protein>
<evidence type="ECO:0000313" key="3">
    <source>
        <dbReference type="EMBL" id="PZR51962.1"/>
    </source>
</evidence>
<dbReference type="GO" id="GO:0016853">
    <property type="term" value="F:isomerase activity"/>
    <property type="evidence" value="ECO:0007669"/>
    <property type="project" value="UniProtKB-KW"/>
</dbReference>
<proteinExistence type="predicted"/>
<dbReference type="AlphaFoldDB" id="A0A2W5WLT5"/>
<keyword evidence="1" id="KW-0119">Carbohydrate metabolism</keyword>
<comment type="caution">
    <text evidence="3">The sequence shown here is derived from an EMBL/GenBank/DDBJ whole genome shotgun (WGS) entry which is preliminary data.</text>
</comment>
<dbReference type="Gene3D" id="3.20.20.150">
    <property type="entry name" value="Divalent-metal-dependent TIM barrel enzymes"/>
    <property type="match status" value="1"/>
</dbReference>
<dbReference type="InterPro" id="IPR013022">
    <property type="entry name" value="Xyl_isomerase-like_TIM-brl"/>
</dbReference>
<accession>A0A2W5WLT5</accession>
<dbReference type="Proteomes" id="UP000248783">
    <property type="component" value="Unassembled WGS sequence"/>
</dbReference>
<dbReference type="InterPro" id="IPR050312">
    <property type="entry name" value="IolE/XylAMocC-like"/>
</dbReference>
<keyword evidence="3" id="KW-0413">Isomerase</keyword>
<dbReference type="RefSeq" id="WP_111251918.1">
    <property type="nucleotide sequence ID" value="NZ_QKWH01000014.1"/>
</dbReference>